<dbReference type="EMBL" id="JBHRSE010000060">
    <property type="protein sequence ID" value="MFC3024003.1"/>
    <property type="molecule type" value="Genomic_DNA"/>
</dbReference>
<reference evidence="14" key="1">
    <citation type="journal article" date="2019" name="Int. J. Syst. Evol. Microbiol.">
        <title>The Global Catalogue of Microorganisms (GCM) 10K type strain sequencing project: providing services to taxonomists for standard genome sequencing and annotation.</title>
        <authorList>
            <consortium name="The Broad Institute Genomics Platform"/>
            <consortium name="The Broad Institute Genome Sequencing Center for Infectious Disease"/>
            <person name="Wu L."/>
            <person name="Ma J."/>
        </authorList>
    </citation>
    <scope>NUCLEOTIDE SEQUENCE [LARGE SCALE GENOMIC DNA]</scope>
    <source>
        <strain evidence="14">KCTC 62784</strain>
    </source>
</reference>
<feature type="compositionally biased region" description="Basic and acidic residues" evidence="11">
    <location>
        <begin position="48"/>
        <end position="67"/>
    </location>
</feature>
<protein>
    <recommendedName>
        <fullName evidence="10">Protein TonB</fullName>
    </recommendedName>
</protein>
<feature type="compositionally biased region" description="Polar residues" evidence="11">
    <location>
        <begin position="71"/>
        <end position="92"/>
    </location>
</feature>
<evidence type="ECO:0000313" key="13">
    <source>
        <dbReference type="EMBL" id="MFC3024003.1"/>
    </source>
</evidence>
<accession>A0ABV7CAY0</accession>
<dbReference type="PANTHER" id="PTHR33446">
    <property type="entry name" value="PROTEIN TONB-RELATED"/>
    <property type="match status" value="1"/>
</dbReference>
<comment type="subcellular location">
    <subcellularLocation>
        <location evidence="1 10">Cell inner membrane</location>
        <topology evidence="1 10">Single-pass membrane protein</topology>
        <orientation evidence="1 10">Periplasmic side</orientation>
    </subcellularLocation>
</comment>
<dbReference type="RefSeq" id="WP_123016095.1">
    <property type="nucleotide sequence ID" value="NZ_AP024911.1"/>
</dbReference>
<dbReference type="NCBIfam" id="TIGR01352">
    <property type="entry name" value="tonB_Cterm"/>
    <property type="match status" value="1"/>
</dbReference>
<feature type="domain" description="TonB C-terminal" evidence="12">
    <location>
        <begin position="118"/>
        <end position="210"/>
    </location>
</feature>
<evidence type="ECO:0000256" key="1">
    <source>
        <dbReference type="ARBA" id="ARBA00004383"/>
    </source>
</evidence>
<keyword evidence="7 10" id="KW-0653">Protein transport</keyword>
<evidence type="ECO:0000256" key="7">
    <source>
        <dbReference type="ARBA" id="ARBA00022927"/>
    </source>
</evidence>
<evidence type="ECO:0000256" key="3">
    <source>
        <dbReference type="ARBA" id="ARBA00022448"/>
    </source>
</evidence>
<dbReference type="SUPFAM" id="SSF74653">
    <property type="entry name" value="TolA/TonB C-terminal domain"/>
    <property type="match status" value="1"/>
</dbReference>
<name>A0ABV7CAY0_9VIBR</name>
<comment type="similarity">
    <text evidence="2 10">Belongs to the TonB family.</text>
</comment>
<dbReference type="InterPro" id="IPR006260">
    <property type="entry name" value="TonB/TolA_C"/>
</dbReference>
<dbReference type="InterPro" id="IPR037682">
    <property type="entry name" value="TonB_C"/>
</dbReference>
<keyword evidence="10" id="KW-0735">Signal-anchor</keyword>
<dbReference type="PRINTS" id="PR01374">
    <property type="entry name" value="TONBPROTEIN"/>
</dbReference>
<evidence type="ECO:0000256" key="4">
    <source>
        <dbReference type="ARBA" id="ARBA00022475"/>
    </source>
</evidence>
<comment type="caution">
    <text evidence="13">The sequence shown here is derived from an EMBL/GenBank/DDBJ whole genome shotgun (WGS) entry which is preliminary data.</text>
</comment>
<keyword evidence="9" id="KW-0472">Membrane</keyword>
<keyword evidence="5 10" id="KW-0997">Cell inner membrane</keyword>
<feature type="region of interest" description="Disordered" evidence="11">
    <location>
        <begin position="48"/>
        <end position="92"/>
    </location>
</feature>
<evidence type="ECO:0000259" key="12">
    <source>
        <dbReference type="PROSITE" id="PS52015"/>
    </source>
</evidence>
<evidence type="ECO:0000256" key="2">
    <source>
        <dbReference type="ARBA" id="ARBA00006555"/>
    </source>
</evidence>
<organism evidence="13 14">
    <name type="scientific">Vibrio zhugei</name>
    <dbReference type="NCBI Taxonomy" id="2479546"/>
    <lineage>
        <taxon>Bacteria</taxon>
        <taxon>Pseudomonadati</taxon>
        <taxon>Pseudomonadota</taxon>
        <taxon>Gammaproteobacteria</taxon>
        <taxon>Vibrionales</taxon>
        <taxon>Vibrionaceae</taxon>
        <taxon>Vibrio</taxon>
    </lineage>
</organism>
<evidence type="ECO:0000256" key="9">
    <source>
        <dbReference type="ARBA" id="ARBA00023136"/>
    </source>
</evidence>
<evidence type="ECO:0000256" key="11">
    <source>
        <dbReference type="SAM" id="MobiDB-lite"/>
    </source>
</evidence>
<keyword evidence="8" id="KW-1133">Transmembrane helix</keyword>
<evidence type="ECO:0000313" key="14">
    <source>
        <dbReference type="Proteomes" id="UP001595384"/>
    </source>
</evidence>
<dbReference type="PROSITE" id="PS52015">
    <property type="entry name" value="TONB_CTD"/>
    <property type="match status" value="1"/>
</dbReference>
<evidence type="ECO:0000256" key="5">
    <source>
        <dbReference type="ARBA" id="ARBA00022519"/>
    </source>
</evidence>
<dbReference type="Proteomes" id="UP001595384">
    <property type="component" value="Unassembled WGS sequence"/>
</dbReference>
<dbReference type="InterPro" id="IPR051045">
    <property type="entry name" value="TonB-dependent_transducer"/>
</dbReference>
<keyword evidence="14" id="KW-1185">Reference proteome</keyword>
<dbReference type="PANTHER" id="PTHR33446:SF14">
    <property type="entry name" value="PROTEIN TONB"/>
    <property type="match status" value="1"/>
</dbReference>
<evidence type="ECO:0000256" key="8">
    <source>
        <dbReference type="ARBA" id="ARBA00022989"/>
    </source>
</evidence>
<proteinExistence type="inferred from homology"/>
<keyword evidence="6" id="KW-0812">Transmembrane</keyword>
<keyword evidence="3 10" id="KW-0813">Transport</keyword>
<evidence type="ECO:0000256" key="6">
    <source>
        <dbReference type="ARBA" id="ARBA00022692"/>
    </source>
</evidence>
<keyword evidence="4 10" id="KW-1003">Cell membrane</keyword>
<evidence type="ECO:0000256" key="10">
    <source>
        <dbReference type="RuleBase" id="RU362123"/>
    </source>
</evidence>
<dbReference type="Pfam" id="PF03544">
    <property type="entry name" value="TonB_C"/>
    <property type="match status" value="1"/>
</dbReference>
<dbReference type="Gene3D" id="3.30.1150.10">
    <property type="match status" value="1"/>
</dbReference>
<dbReference type="InterPro" id="IPR003538">
    <property type="entry name" value="TonB"/>
</dbReference>
<comment type="function">
    <text evidence="10">Interacts with outer membrane receptor proteins that carry out high-affinity binding and energy dependent uptake into the periplasmic space of specific substrates. It could act to transduce energy from the cytoplasmic membrane to specific energy-requiring processes in the outer membrane, resulting in the release into the periplasm of ligands bound by these outer membrane proteins.</text>
</comment>
<gene>
    <name evidence="13" type="ORF">ACFODT_09205</name>
</gene>
<sequence length="210" mass="23562">MRRFLIALPVALSVAFGLFMLMAWMTHNGAKAPDHSDPVRFTMMMVEKESEVHRRERRPPPKPEAPKPPKTQQMVKPTARTSSPDVSPQASPVSVKALGLDTAITGINVSAPTIGDINVNQQAMPMYRVNPRYPTRAQRRGVEGFVLLKFTINASGQPVDIDIIKAKPKHMFEREAIRALKRWKYKPKEVNGKAVSQPGQTVKLQFRLTK</sequence>